<proteinExistence type="predicted"/>
<accession>A0A7J8W6Y2</accession>
<comment type="caution">
    <text evidence="1">The sequence shown here is derived from an EMBL/GenBank/DDBJ whole genome shotgun (WGS) entry which is preliminary data.</text>
</comment>
<dbReference type="OrthoDB" id="10479774at2759"/>
<gene>
    <name evidence="1" type="ORF">Goklo_023841</name>
</gene>
<dbReference type="AlphaFoldDB" id="A0A7J8W6Y2"/>
<keyword evidence="2" id="KW-1185">Reference proteome</keyword>
<evidence type="ECO:0000313" key="1">
    <source>
        <dbReference type="EMBL" id="MBA0670827.1"/>
    </source>
</evidence>
<name>A0A7J8W6Y2_9ROSI</name>
<protein>
    <submittedName>
        <fullName evidence="1">Uncharacterized protein</fullName>
    </submittedName>
</protein>
<dbReference type="Proteomes" id="UP000593573">
    <property type="component" value="Unassembled WGS sequence"/>
</dbReference>
<reference evidence="1 2" key="1">
    <citation type="journal article" date="2019" name="Genome Biol. Evol.">
        <title>Insights into the evolution of the New World diploid cottons (Gossypium, subgenus Houzingenia) based on genome sequencing.</title>
        <authorList>
            <person name="Grover C.E."/>
            <person name="Arick M.A. 2nd"/>
            <person name="Thrash A."/>
            <person name="Conover J.L."/>
            <person name="Sanders W.S."/>
            <person name="Peterson D.G."/>
            <person name="Frelichowski J.E."/>
            <person name="Scheffler J.A."/>
            <person name="Scheffler B.E."/>
            <person name="Wendel J.F."/>
        </authorList>
    </citation>
    <scope>NUCLEOTIDE SEQUENCE [LARGE SCALE GENOMIC DNA]</scope>
    <source>
        <strain evidence="1">57</strain>
        <tissue evidence="1">Leaf</tissue>
    </source>
</reference>
<dbReference type="EMBL" id="JABFAB010238318">
    <property type="protein sequence ID" value="MBA0670827.1"/>
    <property type="molecule type" value="Genomic_DNA"/>
</dbReference>
<organism evidence="1 2">
    <name type="scientific">Gossypium klotzschianum</name>
    <dbReference type="NCBI Taxonomy" id="34286"/>
    <lineage>
        <taxon>Eukaryota</taxon>
        <taxon>Viridiplantae</taxon>
        <taxon>Streptophyta</taxon>
        <taxon>Embryophyta</taxon>
        <taxon>Tracheophyta</taxon>
        <taxon>Spermatophyta</taxon>
        <taxon>Magnoliopsida</taxon>
        <taxon>eudicotyledons</taxon>
        <taxon>Gunneridae</taxon>
        <taxon>Pentapetalae</taxon>
        <taxon>rosids</taxon>
        <taxon>malvids</taxon>
        <taxon>Malvales</taxon>
        <taxon>Malvaceae</taxon>
        <taxon>Malvoideae</taxon>
        <taxon>Gossypium</taxon>
    </lineage>
</organism>
<sequence length="77" mass="8845">MVFQSGTIPLSIGTHLVLDSSTLLSTMALSKHAKALKSSPLKHLPRYLQEMQQPPLHRTYLRQRLQHQLLHQVLPRQ</sequence>
<evidence type="ECO:0000313" key="2">
    <source>
        <dbReference type="Proteomes" id="UP000593573"/>
    </source>
</evidence>